<evidence type="ECO:0000256" key="4">
    <source>
        <dbReference type="ARBA" id="ARBA00006825"/>
    </source>
</evidence>
<dbReference type="Pfam" id="PF13288">
    <property type="entry name" value="DXPR_C"/>
    <property type="match status" value="1"/>
</dbReference>
<protein>
    <recommendedName>
        <fullName evidence="5">1-deoxy-D-xylulose-5-phosphate reductoisomerase</fullName>
        <ecNumber evidence="5">1.1.1.267</ecNumber>
    </recommendedName>
</protein>
<feature type="non-terminal residue" evidence="11">
    <location>
        <position position="1"/>
    </location>
</feature>
<evidence type="ECO:0000313" key="11">
    <source>
        <dbReference type="EMBL" id="GAH10056.1"/>
    </source>
</evidence>
<comment type="cofactor">
    <cofactor evidence="1">
        <name>Mn(2+)</name>
        <dbReference type="ChEBI" id="CHEBI:29035"/>
    </cofactor>
</comment>
<dbReference type="UniPathway" id="UPA00056">
    <property type="reaction ID" value="UER00092"/>
</dbReference>
<evidence type="ECO:0000256" key="3">
    <source>
        <dbReference type="ARBA" id="ARBA00005094"/>
    </source>
</evidence>
<gene>
    <name evidence="11" type="ORF">S01H4_52088</name>
</gene>
<dbReference type="Gene3D" id="1.10.1740.10">
    <property type="match status" value="1"/>
</dbReference>
<evidence type="ECO:0000256" key="6">
    <source>
        <dbReference type="ARBA" id="ARBA00022723"/>
    </source>
</evidence>
<dbReference type="EMBL" id="BART01029723">
    <property type="protein sequence ID" value="GAH10056.1"/>
    <property type="molecule type" value="Genomic_DNA"/>
</dbReference>
<evidence type="ECO:0000256" key="5">
    <source>
        <dbReference type="ARBA" id="ARBA00012366"/>
    </source>
</evidence>
<dbReference type="GO" id="GO:0030604">
    <property type="term" value="F:1-deoxy-D-xylulose-5-phosphate reductoisomerase activity"/>
    <property type="evidence" value="ECO:0007669"/>
    <property type="project" value="UniProtKB-EC"/>
</dbReference>
<evidence type="ECO:0000256" key="7">
    <source>
        <dbReference type="ARBA" id="ARBA00023002"/>
    </source>
</evidence>
<name>X1CNR4_9ZZZZ</name>
<dbReference type="EC" id="1.1.1.267" evidence="5"/>
<dbReference type="SUPFAM" id="SSF69055">
    <property type="entry name" value="1-deoxy-D-xylulose-5-phosphate reductoisomerase, C-terminal domain"/>
    <property type="match status" value="1"/>
</dbReference>
<dbReference type="InterPro" id="IPR003821">
    <property type="entry name" value="DXP_reductoisomerase"/>
</dbReference>
<dbReference type="GO" id="GO:0070402">
    <property type="term" value="F:NADPH binding"/>
    <property type="evidence" value="ECO:0007669"/>
    <property type="project" value="TreeGrafter"/>
</dbReference>
<dbReference type="Pfam" id="PF08436">
    <property type="entry name" value="DXP_redisom_C"/>
    <property type="match status" value="1"/>
</dbReference>
<organism evidence="11">
    <name type="scientific">marine sediment metagenome</name>
    <dbReference type="NCBI Taxonomy" id="412755"/>
    <lineage>
        <taxon>unclassified sequences</taxon>
        <taxon>metagenomes</taxon>
        <taxon>ecological metagenomes</taxon>
    </lineage>
</organism>
<comment type="pathway">
    <text evidence="3">Isoprenoid biosynthesis; isopentenyl diphosphate biosynthesis via DXP pathway; isopentenyl diphosphate from 1-deoxy-D-xylulose 5-phosphate: step 1/6.</text>
</comment>
<dbReference type="InterPro" id="IPR013644">
    <property type="entry name" value="DXP_reductoisomerase_C"/>
</dbReference>
<dbReference type="InterPro" id="IPR036169">
    <property type="entry name" value="DXPR_C_sf"/>
</dbReference>
<dbReference type="GO" id="GO:0051484">
    <property type="term" value="P:isopentenyl diphosphate biosynthetic process, methylerythritol 4-phosphate pathway involved in terpenoid biosynthetic process"/>
    <property type="evidence" value="ECO:0007669"/>
    <property type="project" value="TreeGrafter"/>
</dbReference>
<dbReference type="PANTHER" id="PTHR30525">
    <property type="entry name" value="1-DEOXY-D-XYLULOSE 5-PHOSPHATE REDUCTOISOMERASE"/>
    <property type="match status" value="1"/>
</dbReference>
<keyword evidence="6" id="KW-0479">Metal-binding</keyword>
<feature type="domain" description="1-deoxy-D-xylulose 5-phosphate reductoisomerase C-terminal" evidence="9">
    <location>
        <begin position="8"/>
        <end position="91"/>
    </location>
</feature>
<dbReference type="PANTHER" id="PTHR30525:SF0">
    <property type="entry name" value="1-DEOXY-D-XYLULOSE 5-PHOSPHATE REDUCTOISOMERASE, CHLOROPLASTIC"/>
    <property type="match status" value="1"/>
</dbReference>
<feature type="domain" description="DXP reductoisomerase C-terminal" evidence="10">
    <location>
        <begin position="123"/>
        <end position="239"/>
    </location>
</feature>
<comment type="catalytic activity">
    <reaction evidence="8">
        <text>2-C-methyl-D-erythritol 4-phosphate + NADP(+) = 1-deoxy-D-xylulose 5-phosphate + NADPH + H(+)</text>
        <dbReference type="Rhea" id="RHEA:13717"/>
        <dbReference type="ChEBI" id="CHEBI:15378"/>
        <dbReference type="ChEBI" id="CHEBI:57783"/>
        <dbReference type="ChEBI" id="CHEBI:57792"/>
        <dbReference type="ChEBI" id="CHEBI:58262"/>
        <dbReference type="ChEBI" id="CHEBI:58349"/>
        <dbReference type="EC" id="1.1.1.267"/>
    </reaction>
    <physiologicalReaction direction="right-to-left" evidence="8">
        <dbReference type="Rhea" id="RHEA:13719"/>
    </physiologicalReaction>
</comment>
<dbReference type="SUPFAM" id="SSF55347">
    <property type="entry name" value="Glyceraldehyde-3-phosphate dehydrogenase-like, C-terminal domain"/>
    <property type="match status" value="1"/>
</dbReference>
<evidence type="ECO:0000256" key="2">
    <source>
        <dbReference type="ARBA" id="ARBA00001946"/>
    </source>
</evidence>
<proteinExistence type="inferred from homology"/>
<sequence>KKIKGVKIIPVDSEHSAIFQCFLGRKKEDIDKIILTASGGPFFGNKPDELGDVTVEQAISHPRWKMGKKISVDSATLMNKGFEVIEAHYLFSIEPHKIDVIIHPEAIVHSMVQFKDGSIIAQLGPTNMKIPIQYAITYPKMFKSRVEELNLAQLGKLTFFEPDIKAFPALKLTYFALELKKKYPTVMAIADEIAVEAFLEEKIKFTDITKIIEKVMDKFEGCTDPHLEAYFQAINWAKDTTNRIIDKIYKKQGNEL</sequence>
<evidence type="ECO:0000256" key="1">
    <source>
        <dbReference type="ARBA" id="ARBA00001936"/>
    </source>
</evidence>
<comment type="cofactor">
    <cofactor evidence="2">
        <name>Mg(2+)</name>
        <dbReference type="ChEBI" id="CHEBI:18420"/>
    </cofactor>
</comment>
<dbReference type="GO" id="GO:0030145">
    <property type="term" value="F:manganese ion binding"/>
    <property type="evidence" value="ECO:0007669"/>
    <property type="project" value="TreeGrafter"/>
</dbReference>
<evidence type="ECO:0000259" key="10">
    <source>
        <dbReference type="Pfam" id="PF13288"/>
    </source>
</evidence>
<comment type="similarity">
    <text evidence="4">Belongs to the DXR family.</text>
</comment>
<accession>X1CNR4</accession>
<comment type="caution">
    <text evidence="11">The sequence shown here is derived from an EMBL/GenBank/DDBJ whole genome shotgun (WGS) entry which is preliminary data.</text>
</comment>
<dbReference type="AlphaFoldDB" id="X1CNR4"/>
<evidence type="ECO:0000259" key="9">
    <source>
        <dbReference type="Pfam" id="PF08436"/>
    </source>
</evidence>
<dbReference type="InterPro" id="IPR026877">
    <property type="entry name" value="DXPR_C"/>
</dbReference>
<reference evidence="11" key="1">
    <citation type="journal article" date="2014" name="Front. Microbiol.">
        <title>High frequency of phylogenetically diverse reductive dehalogenase-homologous genes in deep subseafloor sedimentary metagenomes.</title>
        <authorList>
            <person name="Kawai M."/>
            <person name="Futagami T."/>
            <person name="Toyoda A."/>
            <person name="Takaki Y."/>
            <person name="Nishi S."/>
            <person name="Hori S."/>
            <person name="Arai W."/>
            <person name="Tsubouchi T."/>
            <person name="Morono Y."/>
            <person name="Uchiyama I."/>
            <person name="Ito T."/>
            <person name="Fujiyama A."/>
            <person name="Inagaki F."/>
            <person name="Takami H."/>
        </authorList>
    </citation>
    <scope>NUCLEOTIDE SEQUENCE</scope>
    <source>
        <strain evidence="11">Expedition CK06-06</strain>
    </source>
</reference>
<keyword evidence="7" id="KW-0560">Oxidoreductase</keyword>
<evidence type="ECO:0000256" key="8">
    <source>
        <dbReference type="ARBA" id="ARBA00048543"/>
    </source>
</evidence>